<dbReference type="Gene3D" id="3.30.420.40">
    <property type="match status" value="1"/>
</dbReference>
<dbReference type="GO" id="GO:0016301">
    <property type="term" value="F:kinase activity"/>
    <property type="evidence" value="ECO:0007669"/>
    <property type="project" value="InterPro"/>
</dbReference>
<evidence type="ECO:0000313" key="2">
    <source>
        <dbReference type="EMBL" id="MPN39315.1"/>
    </source>
</evidence>
<evidence type="ECO:0000259" key="1">
    <source>
        <dbReference type="Pfam" id="PF02782"/>
    </source>
</evidence>
<dbReference type="SUPFAM" id="SSF53067">
    <property type="entry name" value="Actin-like ATPase domain"/>
    <property type="match status" value="1"/>
</dbReference>
<dbReference type="InterPro" id="IPR043129">
    <property type="entry name" value="ATPase_NBD"/>
</dbReference>
<name>A0A645HJX7_9ZZZZ</name>
<protein>
    <recommendedName>
        <fullName evidence="1">Carbohydrate kinase FGGY C-terminal domain-containing protein</fullName>
    </recommendedName>
</protein>
<gene>
    <name evidence="2" type="ORF">SDC9_186843</name>
</gene>
<organism evidence="2">
    <name type="scientific">bioreactor metagenome</name>
    <dbReference type="NCBI Taxonomy" id="1076179"/>
    <lineage>
        <taxon>unclassified sequences</taxon>
        <taxon>metagenomes</taxon>
        <taxon>ecological metagenomes</taxon>
    </lineage>
</organism>
<comment type="caution">
    <text evidence="2">The sequence shown here is derived from an EMBL/GenBank/DDBJ whole genome shotgun (WGS) entry which is preliminary data.</text>
</comment>
<feature type="domain" description="Carbohydrate kinase FGGY C-terminal" evidence="1">
    <location>
        <begin position="2"/>
        <end position="75"/>
    </location>
</feature>
<dbReference type="Pfam" id="PF02782">
    <property type="entry name" value="FGGY_C"/>
    <property type="match status" value="1"/>
</dbReference>
<dbReference type="AlphaFoldDB" id="A0A645HJX7"/>
<dbReference type="GO" id="GO:0005975">
    <property type="term" value="P:carbohydrate metabolic process"/>
    <property type="evidence" value="ECO:0007669"/>
    <property type="project" value="InterPro"/>
</dbReference>
<dbReference type="InterPro" id="IPR018485">
    <property type="entry name" value="FGGY_C"/>
</dbReference>
<reference evidence="2" key="1">
    <citation type="submission" date="2019-08" db="EMBL/GenBank/DDBJ databases">
        <authorList>
            <person name="Kucharzyk K."/>
            <person name="Murdoch R.W."/>
            <person name="Higgins S."/>
            <person name="Loffler F."/>
        </authorList>
    </citation>
    <scope>NUCLEOTIDE SEQUENCE</scope>
</reference>
<sequence length="98" mass="10901">MIVGVLEGIVDELYQMYAPFKTQNNQHTVLIGSGNGIRNSPVMQKMFAQKFNLPLCVPLHKEEAAYGAALSAMTACGFYSDIQQAQQVIQYSQSRERS</sequence>
<dbReference type="EMBL" id="VSSQ01095056">
    <property type="protein sequence ID" value="MPN39315.1"/>
    <property type="molecule type" value="Genomic_DNA"/>
</dbReference>
<accession>A0A645HJX7</accession>
<proteinExistence type="predicted"/>